<proteinExistence type="predicted"/>
<protein>
    <recommendedName>
        <fullName evidence="2">Erythromycin biosynthesis protein CIII-like C-terminal domain-containing protein</fullName>
    </recommendedName>
</protein>
<keyword evidence="4" id="KW-1185">Reference proteome</keyword>
<keyword evidence="1" id="KW-1133">Transmembrane helix</keyword>
<dbReference type="GO" id="GO:0016758">
    <property type="term" value="F:hexosyltransferase activity"/>
    <property type="evidence" value="ECO:0007669"/>
    <property type="project" value="UniProtKB-ARBA"/>
</dbReference>
<gene>
    <name evidence="3" type="ORF">EAF07_01465</name>
</gene>
<evidence type="ECO:0000259" key="2">
    <source>
        <dbReference type="Pfam" id="PF06722"/>
    </source>
</evidence>
<dbReference type="Pfam" id="PF06722">
    <property type="entry name" value="EryCIII-like_C"/>
    <property type="match status" value="1"/>
</dbReference>
<dbReference type="SUPFAM" id="SSF53756">
    <property type="entry name" value="UDP-Glycosyltransferase/glycogen phosphorylase"/>
    <property type="match status" value="1"/>
</dbReference>
<dbReference type="Gene3D" id="3.40.50.2000">
    <property type="entry name" value="Glycogen Phosphorylase B"/>
    <property type="match status" value="2"/>
</dbReference>
<organism evidence="3 4">
    <name type="scientific">Streptococcus hillyeri</name>
    <dbReference type="NCBI Taxonomy" id="2282420"/>
    <lineage>
        <taxon>Bacteria</taxon>
        <taxon>Bacillati</taxon>
        <taxon>Bacillota</taxon>
        <taxon>Bacilli</taxon>
        <taxon>Lactobacillales</taxon>
        <taxon>Streptococcaceae</taxon>
        <taxon>Streptococcus</taxon>
    </lineage>
</organism>
<keyword evidence="1" id="KW-0812">Transmembrane</keyword>
<dbReference type="Proteomes" id="UP000279194">
    <property type="component" value="Unassembled WGS sequence"/>
</dbReference>
<dbReference type="OrthoDB" id="6620093at2"/>
<evidence type="ECO:0000313" key="3">
    <source>
        <dbReference type="EMBL" id="RLY05393.1"/>
    </source>
</evidence>
<dbReference type="InterPro" id="IPR002213">
    <property type="entry name" value="UDP_glucos_trans"/>
</dbReference>
<reference evidence="3 4" key="1">
    <citation type="submission" date="2018-10" db="EMBL/GenBank/DDBJ databases">
        <title>Streptococcus hillyeri sp. nov., isolated from equine tracheal sample.</title>
        <authorList>
            <person name="Macfadyen A.C."/>
            <person name="Waller A."/>
            <person name="Paterson G.K."/>
        </authorList>
    </citation>
    <scope>NUCLEOTIDE SEQUENCE [LARGE SCALE GENOMIC DNA]</scope>
    <source>
        <strain evidence="3 4">28462</strain>
    </source>
</reference>
<dbReference type="InterPro" id="IPR010610">
    <property type="entry name" value="EryCIII-like_C"/>
</dbReference>
<dbReference type="GO" id="GO:0017000">
    <property type="term" value="P:antibiotic biosynthetic process"/>
    <property type="evidence" value="ECO:0007669"/>
    <property type="project" value="UniProtKB-ARBA"/>
</dbReference>
<dbReference type="CDD" id="cd03784">
    <property type="entry name" value="GT1_Gtf-like"/>
    <property type="match status" value="1"/>
</dbReference>
<feature type="domain" description="Erythromycin biosynthesis protein CIII-like C-terminal" evidence="2">
    <location>
        <begin position="297"/>
        <end position="370"/>
    </location>
</feature>
<dbReference type="PANTHER" id="PTHR48050:SF13">
    <property type="entry name" value="STEROL 3-BETA-GLUCOSYLTRANSFERASE UGT80A2"/>
    <property type="match status" value="1"/>
</dbReference>
<evidence type="ECO:0000256" key="1">
    <source>
        <dbReference type="SAM" id="Phobius"/>
    </source>
</evidence>
<comment type="caution">
    <text evidence="3">The sequence shown here is derived from an EMBL/GenBank/DDBJ whole genome shotgun (WGS) entry which is preliminary data.</text>
</comment>
<keyword evidence="1" id="KW-0472">Membrane</keyword>
<sequence>MPMNKKAVAVIVIPMAGHFLPLMDLLTPLEQDYTFTIYTTSSRRQEVISKGFQFQPLSMHYDDEDINTLAYSSSQLTLLSAFKTFQQVAKMVTNITFELIERIEADLIIADMMLFTAQYLSDKTGIPLISAFPIPFVSQGYDDTPTFLRMPYFENKVINKLANQGLKWGKDLIFLGCKPYLPKDFHLWHVNQKQPLLEYFYSKESIVAYGIKSLEFRTDLPKHLKFIGYPLIIPEHTYHSIGNIVTFSDYKKVILVTSGTLVKWSKDYFRNMAKAIATQYPNFLVIFTEGTVGKKPILDGNLYTCSFIPYDTYLPNIDYVVHHGAAGIFYKAIANAIPSLIIPMDFDQYDFAKRADYFQVGIYVKNRKLKTVLDAFQNLITANWPNLPEYAKEVNSTPSSLLLAKEIDRLIQ</sequence>
<accession>A0A3L9DZJ0</accession>
<feature type="transmembrane region" description="Helical" evidence="1">
    <location>
        <begin position="7"/>
        <end position="26"/>
    </location>
</feature>
<dbReference type="GO" id="GO:0008194">
    <property type="term" value="F:UDP-glycosyltransferase activity"/>
    <property type="evidence" value="ECO:0007669"/>
    <property type="project" value="InterPro"/>
</dbReference>
<dbReference type="EMBL" id="RCVM01000001">
    <property type="protein sequence ID" value="RLY05393.1"/>
    <property type="molecule type" value="Genomic_DNA"/>
</dbReference>
<dbReference type="AlphaFoldDB" id="A0A3L9DZJ0"/>
<evidence type="ECO:0000313" key="4">
    <source>
        <dbReference type="Proteomes" id="UP000279194"/>
    </source>
</evidence>
<dbReference type="InterPro" id="IPR050426">
    <property type="entry name" value="Glycosyltransferase_28"/>
</dbReference>
<name>A0A3L9DZJ0_9STRE</name>
<dbReference type="PANTHER" id="PTHR48050">
    <property type="entry name" value="STEROL 3-BETA-GLUCOSYLTRANSFERASE"/>
    <property type="match status" value="1"/>
</dbReference>